<evidence type="ECO:0000313" key="6">
    <source>
        <dbReference type="EMBL" id="AFA73678.1"/>
    </source>
</evidence>
<comment type="similarity">
    <text evidence="1 4">Belongs to the N(4)/N(6)-methyltransferase family.</text>
</comment>
<dbReference type="EC" id="2.1.1.-" evidence="4"/>
<dbReference type="REBASE" id="46086">
    <property type="entry name" value="M.GpoVH2ORF26570P"/>
</dbReference>
<evidence type="ECO:0000259" key="5">
    <source>
        <dbReference type="Pfam" id="PF01555"/>
    </source>
</evidence>
<dbReference type="InterPro" id="IPR011856">
    <property type="entry name" value="tRNA_endonuc-like_dom_sf"/>
</dbReference>
<keyword evidence="2 6" id="KW-0489">Methyltransferase</keyword>
<keyword evidence="3 6" id="KW-0808">Transferase</keyword>
<dbReference type="PANTHER" id="PTHR13370">
    <property type="entry name" value="RNA METHYLASE-RELATED"/>
    <property type="match status" value="1"/>
</dbReference>
<dbReference type="PRINTS" id="PR00508">
    <property type="entry name" value="S21N4MTFRASE"/>
</dbReference>
<dbReference type="EMBL" id="CP003119">
    <property type="protein sequence ID" value="AFA73678.1"/>
    <property type="molecule type" value="Genomic_DNA"/>
</dbReference>
<dbReference type="Gene3D" id="3.40.50.150">
    <property type="entry name" value="Vaccinia Virus protein VP39"/>
    <property type="match status" value="1"/>
</dbReference>
<evidence type="ECO:0000256" key="4">
    <source>
        <dbReference type="RuleBase" id="RU362026"/>
    </source>
</evidence>
<dbReference type="InterPro" id="IPR001091">
    <property type="entry name" value="RM_Methyltransferase"/>
</dbReference>
<evidence type="ECO:0000313" key="7">
    <source>
        <dbReference type="Proteomes" id="UP000009154"/>
    </source>
</evidence>
<dbReference type="PANTHER" id="PTHR13370:SF3">
    <property type="entry name" value="TRNA (GUANINE(10)-N2)-METHYLTRANSFERASE HOMOLOG"/>
    <property type="match status" value="1"/>
</dbReference>
<evidence type="ECO:0000256" key="3">
    <source>
        <dbReference type="ARBA" id="ARBA00022679"/>
    </source>
</evidence>
<dbReference type="InterPro" id="IPR002941">
    <property type="entry name" value="DNA_methylase_N4/N6"/>
</dbReference>
<dbReference type="HOGENOM" id="CLU_024927_10_3_11"/>
<feature type="domain" description="DNA methylase N-4/N-6" evidence="5">
    <location>
        <begin position="24"/>
        <end position="298"/>
    </location>
</feature>
<organism evidence="6 7">
    <name type="scientific">Gordonia polyisoprenivorans (strain DSM 44266 / VH2)</name>
    <dbReference type="NCBI Taxonomy" id="1112204"/>
    <lineage>
        <taxon>Bacteria</taxon>
        <taxon>Bacillati</taxon>
        <taxon>Actinomycetota</taxon>
        <taxon>Actinomycetes</taxon>
        <taxon>Mycobacteriales</taxon>
        <taxon>Gordoniaceae</taxon>
        <taxon>Gordonia</taxon>
    </lineage>
</organism>
<dbReference type="GeneID" id="90159698"/>
<dbReference type="InterPro" id="IPR029063">
    <property type="entry name" value="SAM-dependent_MTases_sf"/>
</dbReference>
<dbReference type="KEGG" id="gpo:GPOL_c26570"/>
<dbReference type="Gene3D" id="3.40.1350.10">
    <property type="match status" value="1"/>
</dbReference>
<dbReference type="eggNOG" id="COG2189">
    <property type="taxonomic scope" value="Bacteria"/>
</dbReference>
<evidence type="ECO:0000256" key="1">
    <source>
        <dbReference type="ARBA" id="ARBA00006594"/>
    </source>
</evidence>
<dbReference type="GO" id="GO:0005737">
    <property type="term" value="C:cytoplasm"/>
    <property type="evidence" value="ECO:0007669"/>
    <property type="project" value="TreeGrafter"/>
</dbReference>
<dbReference type="Pfam" id="PF01555">
    <property type="entry name" value="N6_N4_Mtase"/>
    <property type="match status" value="1"/>
</dbReference>
<evidence type="ECO:0000256" key="2">
    <source>
        <dbReference type="ARBA" id="ARBA00022603"/>
    </source>
</evidence>
<dbReference type="SUPFAM" id="SSF53335">
    <property type="entry name" value="S-adenosyl-L-methionine-dependent methyltransferases"/>
    <property type="match status" value="1"/>
</dbReference>
<dbReference type="PROSITE" id="PS00092">
    <property type="entry name" value="N6_MTASE"/>
    <property type="match status" value="1"/>
</dbReference>
<dbReference type="GO" id="GO:0003677">
    <property type="term" value="F:DNA binding"/>
    <property type="evidence" value="ECO:0007669"/>
    <property type="project" value="InterPro"/>
</dbReference>
<name>H6MQY1_GORPV</name>
<proteinExistence type="inferred from homology"/>
<keyword evidence="7" id="KW-1185">Reference proteome</keyword>
<dbReference type="InterPro" id="IPR002052">
    <property type="entry name" value="DNA_methylase_N6_adenine_CS"/>
</dbReference>
<protein>
    <recommendedName>
        <fullName evidence="4">Methyltransferase</fullName>
        <ecNumber evidence="4">2.1.1.-</ecNumber>
    </recommendedName>
</protein>
<accession>H6MQY1</accession>
<dbReference type="GO" id="GO:0008170">
    <property type="term" value="F:N-methyltransferase activity"/>
    <property type="evidence" value="ECO:0007669"/>
    <property type="project" value="InterPro"/>
</dbReference>
<dbReference type="AlphaFoldDB" id="H6MQY1"/>
<dbReference type="Proteomes" id="UP000009154">
    <property type="component" value="Chromosome"/>
</dbReference>
<dbReference type="RefSeq" id="WP_014360255.1">
    <property type="nucleotide sequence ID" value="NC_016906.1"/>
</dbReference>
<sequence>MPTGHLYYGDNLHVLREYVKDESVDLIYLDPPFNSKRNYSAIFSKDKTDDEAAAQIEAFEDTWHWTPSTEEMFNGFVSELPGQVVDTVHAFRQMLGENDAMAYLVNMTPRLFELHRTLKISGTLYLHCDPTMSHYLKILLDAIFHDDRTGFLNEIIWSYRTGGMSKRWFGRKHDTVLAYVRDDRKHTFNPLKEKSYLSHKYGFSNVQIYQEPEPDGRYYTLAGMRDVWAIDALRGNQAEALGYPTQKPLKLLERIIEASSNEGDVVLDPFCGCGTSVDAAQRLNRDWLGIDITYIAIDLITKRLQHTYGTAILEDFSVSGIPKDLASANALFSKSPFDFERWAVSLVNAQPNQKQVGDKGIDGTARFPLDAKGKLGKVLVSVKGGKSINPSMARDLRGTVERTADAHMGILISLAEATRGVADEINHGGVFVHPSNGQNYPRLQHIKISDLIAGKQPQLPPTVLPYIAADRLAVPSDQGTIF</sequence>
<dbReference type="GO" id="GO:0032259">
    <property type="term" value="P:methylation"/>
    <property type="evidence" value="ECO:0007669"/>
    <property type="project" value="UniProtKB-KW"/>
</dbReference>
<gene>
    <name evidence="6" type="primary">hpaIM</name>
    <name evidence="6" type="ordered locus">GPOL_c26570</name>
</gene>
<reference evidence="6 7" key="1">
    <citation type="journal article" date="2012" name="Appl. Environ. Microbiol.">
        <title>Involvement of two latex-clearing proteins during rubber degradation and insights into the subsequent degradation pathway revealed by the genome sequence of Gordonia polyisoprenivorans strain VH2.</title>
        <authorList>
            <person name="Hiessl S."/>
            <person name="Schuldes J."/>
            <person name="Thurmer A."/>
            <person name="Halbsguth T."/>
            <person name="Broker D."/>
            <person name="Angelov A."/>
            <person name="Liebl W."/>
            <person name="Daniel R."/>
            <person name="Steinbuchel A."/>
        </authorList>
    </citation>
    <scope>NUCLEOTIDE SEQUENCE [LARGE SCALE GENOMIC DNA]</scope>
    <source>
        <strain evidence="7">DSM 44266 / VH2</strain>
    </source>
</reference>